<keyword evidence="5" id="KW-1185">Reference proteome</keyword>
<dbReference type="GO" id="GO:0046872">
    <property type="term" value="F:metal ion binding"/>
    <property type="evidence" value="ECO:0007669"/>
    <property type="project" value="UniProtKB-KW"/>
</dbReference>
<dbReference type="Proteomes" id="UP000254889">
    <property type="component" value="Chromosome"/>
</dbReference>
<dbReference type="InterPro" id="IPR037523">
    <property type="entry name" value="VOC_core"/>
</dbReference>
<dbReference type="InterPro" id="IPR029068">
    <property type="entry name" value="Glyas_Bleomycin-R_OHBP_Dase"/>
</dbReference>
<evidence type="ECO:0000256" key="1">
    <source>
        <dbReference type="ARBA" id="ARBA00022723"/>
    </source>
</evidence>
<accession>A0A346A3H8</accession>
<dbReference type="GO" id="GO:0004493">
    <property type="term" value="F:methylmalonyl-CoA epimerase activity"/>
    <property type="evidence" value="ECO:0007669"/>
    <property type="project" value="TreeGrafter"/>
</dbReference>
<evidence type="ECO:0000256" key="2">
    <source>
        <dbReference type="SAM" id="SignalP"/>
    </source>
</evidence>
<evidence type="ECO:0000313" key="5">
    <source>
        <dbReference type="Proteomes" id="UP000254889"/>
    </source>
</evidence>
<proteinExistence type="predicted"/>
<dbReference type="Gene3D" id="3.10.180.10">
    <property type="entry name" value="2,3-Dihydroxybiphenyl 1,2-Dioxygenase, domain 1"/>
    <property type="match status" value="1"/>
</dbReference>
<dbReference type="Pfam" id="PF13669">
    <property type="entry name" value="Glyoxalase_4"/>
    <property type="match status" value="1"/>
</dbReference>
<dbReference type="PANTHER" id="PTHR43048:SF6">
    <property type="entry name" value="BLR8189 PROTEIN"/>
    <property type="match status" value="1"/>
</dbReference>
<dbReference type="GO" id="GO:0046491">
    <property type="term" value="P:L-methylmalonyl-CoA metabolic process"/>
    <property type="evidence" value="ECO:0007669"/>
    <property type="project" value="TreeGrafter"/>
</dbReference>
<dbReference type="PROSITE" id="PS51819">
    <property type="entry name" value="VOC"/>
    <property type="match status" value="1"/>
</dbReference>
<keyword evidence="1" id="KW-0479">Metal-binding</keyword>
<dbReference type="RefSeq" id="WP_115694104.1">
    <property type="nucleotide sequence ID" value="NZ_CP031417.1"/>
</dbReference>
<dbReference type="InterPro" id="IPR051785">
    <property type="entry name" value="MMCE/EMCE_epimerase"/>
</dbReference>
<protein>
    <submittedName>
        <fullName evidence="4">Glyoxalase</fullName>
    </submittedName>
</protein>
<dbReference type="AlphaFoldDB" id="A0A346A3H8"/>
<feature type="signal peptide" evidence="2">
    <location>
        <begin position="1"/>
        <end position="26"/>
    </location>
</feature>
<evidence type="ECO:0000259" key="3">
    <source>
        <dbReference type="PROSITE" id="PS51819"/>
    </source>
</evidence>
<evidence type="ECO:0000313" key="4">
    <source>
        <dbReference type="EMBL" id="AXK83725.1"/>
    </source>
</evidence>
<feature type="chain" id="PRO_5016873531" evidence="2">
    <location>
        <begin position="27"/>
        <end position="200"/>
    </location>
</feature>
<feature type="domain" description="VOC" evidence="3">
    <location>
        <begin position="34"/>
        <end position="180"/>
    </location>
</feature>
<dbReference type="SUPFAM" id="SSF54593">
    <property type="entry name" value="Glyoxalase/Bleomycin resistance protein/Dihydroxybiphenyl dioxygenase"/>
    <property type="match status" value="1"/>
</dbReference>
<organism evidence="4 5">
    <name type="scientific">Pseudolabrys taiwanensis</name>
    <dbReference type="NCBI Taxonomy" id="331696"/>
    <lineage>
        <taxon>Bacteria</taxon>
        <taxon>Pseudomonadati</taxon>
        <taxon>Pseudomonadota</taxon>
        <taxon>Alphaproteobacteria</taxon>
        <taxon>Hyphomicrobiales</taxon>
        <taxon>Xanthobacteraceae</taxon>
        <taxon>Pseudolabrys</taxon>
    </lineage>
</organism>
<name>A0A346A3H8_9HYPH</name>
<dbReference type="KEGG" id="ptaw:DW352_26265"/>
<dbReference type="OrthoDB" id="2613830at2"/>
<dbReference type="PANTHER" id="PTHR43048">
    <property type="entry name" value="METHYLMALONYL-COA EPIMERASE"/>
    <property type="match status" value="1"/>
</dbReference>
<gene>
    <name evidence="4" type="ORF">DW352_26265</name>
</gene>
<keyword evidence="2" id="KW-0732">Signal</keyword>
<reference evidence="4 5" key="1">
    <citation type="submission" date="2018-07" db="EMBL/GenBank/DDBJ databases">
        <authorList>
            <person name="Quirk P.G."/>
            <person name="Krulwich T.A."/>
        </authorList>
    </citation>
    <scope>NUCLEOTIDE SEQUENCE [LARGE SCALE GENOMIC DNA]</scope>
    <source>
        <strain evidence="4 5">CC-BB4</strain>
    </source>
</reference>
<dbReference type="EMBL" id="CP031417">
    <property type="protein sequence ID" value="AXK83725.1"/>
    <property type="molecule type" value="Genomic_DNA"/>
</dbReference>
<sequence>MKRLRFRLIAGLAIAFLTASVVPSFSGGIPTAAGVDHIGLTVPDLKQGIAFFTDVLGCEHVYTAGPFSDPKGDWMKDSLDVDARAVTTLAMMRCGPSQNIELFEYSAKDQVKTPPKNSDVGGMHIAFYVEDLPKAVEYLKSVQGVKVLGTPTPVSGQPNGGETIIYFQTPWGQAMELLTYPKGLDYEKTTKARLYSVHKH</sequence>